<gene>
    <name evidence="8" type="ORF">NQ314_007048</name>
</gene>
<keyword evidence="4" id="KW-0812">Transmembrane</keyword>
<evidence type="ECO:0000256" key="7">
    <source>
        <dbReference type="ARBA" id="ARBA00023180"/>
    </source>
</evidence>
<evidence type="ECO:0000256" key="4">
    <source>
        <dbReference type="ARBA" id="ARBA00022692"/>
    </source>
</evidence>
<dbReference type="EMBL" id="JANEYF010001909">
    <property type="protein sequence ID" value="KAJ8954648.1"/>
    <property type="molecule type" value="Genomic_DNA"/>
</dbReference>
<evidence type="ECO:0000256" key="6">
    <source>
        <dbReference type="ARBA" id="ARBA00023136"/>
    </source>
</evidence>
<reference evidence="8" key="1">
    <citation type="journal article" date="2023" name="Insect Mol. Biol.">
        <title>Genome sequencing provides insights into the evolution of gene families encoding plant cell wall-degrading enzymes in longhorned beetles.</title>
        <authorList>
            <person name="Shin N.R."/>
            <person name="Okamura Y."/>
            <person name="Kirsch R."/>
            <person name="Pauchet Y."/>
        </authorList>
    </citation>
    <scope>NUCLEOTIDE SEQUENCE</scope>
    <source>
        <strain evidence="8">RBIC_L_NR</strain>
    </source>
</reference>
<dbReference type="InterPro" id="IPR002159">
    <property type="entry name" value="CD36_fam"/>
</dbReference>
<evidence type="ECO:0000256" key="2">
    <source>
        <dbReference type="ARBA" id="ARBA00010532"/>
    </source>
</evidence>
<keyword evidence="6" id="KW-0472">Membrane</keyword>
<evidence type="ECO:0000256" key="1">
    <source>
        <dbReference type="ARBA" id="ARBA00004236"/>
    </source>
</evidence>
<keyword evidence="7" id="KW-0325">Glycoprotein</keyword>
<dbReference type="AlphaFoldDB" id="A0AAV8YSK3"/>
<keyword evidence="9" id="KW-1185">Reference proteome</keyword>
<name>A0AAV8YSK3_9CUCU</name>
<keyword evidence="5" id="KW-1133">Transmembrane helix</keyword>
<dbReference type="Proteomes" id="UP001162156">
    <property type="component" value="Unassembled WGS sequence"/>
</dbReference>
<dbReference type="Pfam" id="PF01130">
    <property type="entry name" value="CD36"/>
    <property type="match status" value="1"/>
</dbReference>
<evidence type="ECO:0000256" key="3">
    <source>
        <dbReference type="ARBA" id="ARBA00022475"/>
    </source>
</evidence>
<sequence>MEKTLSTQSNNLGYWVQKTISLLLSMSNYKPFVSITADQLVFGYDDKLVALAHQFYPKRKRPTEKMGLLINVSIAYLCLHNKNTKK</sequence>
<evidence type="ECO:0000313" key="9">
    <source>
        <dbReference type="Proteomes" id="UP001162156"/>
    </source>
</evidence>
<evidence type="ECO:0000256" key="5">
    <source>
        <dbReference type="ARBA" id="ARBA00022989"/>
    </source>
</evidence>
<accession>A0AAV8YSK3</accession>
<protein>
    <submittedName>
        <fullName evidence="8">Uncharacterized protein</fullName>
    </submittedName>
</protein>
<evidence type="ECO:0000313" key="8">
    <source>
        <dbReference type="EMBL" id="KAJ8954648.1"/>
    </source>
</evidence>
<dbReference type="GO" id="GO:0005886">
    <property type="term" value="C:plasma membrane"/>
    <property type="evidence" value="ECO:0007669"/>
    <property type="project" value="UniProtKB-SubCell"/>
</dbReference>
<comment type="similarity">
    <text evidence="2">Belongs to the CD36 family.</text>
</comment>
<proteinExistence type="inferred from homology"/>
<comment type="caution">
    <text evidence="8">The sequence shown here is derived from an EMBL/GenBank/DDBJ whole genome shotgun (WGS) entry which is preliminary data.</text>
</comment>
<comment type="subcellular location">
    <subcellularLocation>
        <location evidence="1">Cell membrane</location>
    </subcellularLocation>
</comment>
<keyword evidence="3" id="KW-1003">Cell membrane</keyword>
<organism evidence="8 9">
    <name type="scientific">Rhamnusium bicolor</name>
    <dbReference type="NCBI Taxonomy" id="1586634"/>
    <lineage>
        <taxon>Eukaryota</taxon>
        <taxon>Metazoa</taxon>
        <taxon>Ecdysozoa</taxon>
        <taxon>Arthropoda</taxon>
        <taxon>Hexapoda</taxon>
        <taxon>Insecta</taxon>
        <taxon>Pterygota</taxon>
        <taxon>Neoptera</taxon>
        <taxon>Endopterygota</taxon>
        <taxon>Coleoptera</taxon>
        <taxon>Polyphaga</taxon>
        <taxon>Cucujiformia</taxon>
        <taxon>Chrysomeloidea</taxon>
        <taxon>Cerambycidae</taxon>
        <taxon>Lepturinae</taxon>
        <taxon>Rhagiini</taxon>
        <taxon>Rhamnusium</taxon>
    </lineage>
</organism>